<reference evidence="1" key="1">
    <citation type="journal article" date="2014" name="Front. Microbiol.">
        <title>High frequency of phylogenetically diverse reductive dehalogenase-homologous genes in deep subseafloor sedimentary metagenomes.</title>
        <authorList>
            <person name="Kawai M."/>
            <person name="Futagami T."/>
            <person name="Toyoda A."/>
            <person name="Takaki Y."/>
            <person name="Nishi S."/>
            <person name="Hori S."/>
            <person name="Arai W."/>
            <person name="Tsubouchi T."/>
            <person name="Morono Y."/>
            <person name="Uchiyama I."/>
            <person name="Ito T."/>
            <person name="Fujiyama A."/>
            <person name="Inagaki F."/>
            <person name="Takami H."/>
        </authorList>
    </citation>
    <scope>NUCLEOTIDE SEQUENCE</scope>
    <source>
        <strain evidence="1">Expedition CK06-06</strain>
    </source>
</reference>
<comment type="caution">
    <text evidence="1">The sequence shown here is derived from an EMBL/GenBank/DDBJ whole genome shotgun (WGS) entry which is preliminary data.</text>
</comment>
<feature type="non-terminal residue" evidence="1">
    <location>
        <position position="1"/>
    </location>
</feature>
<gene>
    <name evidence="1" type="ORF">S01H1_10366</name>
</gene>
<accession>X0S5A9</accession>
<protein>
    <submittedName>
        <fullName evidence="1">Uncharacterized protein</fullName>
    </submittedName>
</protein>
<name>X0S5A9_9ZZZZ</name>
<dbReference type="AlphaFoldDB" id="X0S5A9"/>
<dbReference type="EMBL" id="BARS01005291">
    <property type="protein sequence ID" value="GAF71112.1"/>
    <property type="molecule type" value="Genomic_DNA"/>
</dbReference>
<evidence type="ECO:0000313" key="1">
    <source>
        <dbReference type="EMBL" id="GAF71112.1"/>
    </source>
</evidence>
<proteinExistence type="predicted"/>
<sequence length="59" mass="6863">ENFKIHSFSCADKLATKAGWFKRFQAGNTIDKLTVRRILGTRHWQIDFIGNIDIDINIK</sequence>
<organism evidence="1">
    <name type="scientific">marine sediment metagenome</name>
    <dbReference type="NCBI Taxonomy" id="412755"/>
    <lineage>
        <taxon>unclassified sequences</taxon>
        <taxon>metagenomes</taxon>
        <taxon>ecological metagenomes</taxon>
    </lineage>
</organism>